<accession>A0AAW0REH1</accession>
<dbReference type="EMBL" id="JAQQWP010000001">
    <property type="protein sequence ID" value="KAK8133114.1"/>
    <property type="molecule type" value="Genomic_DNA"/>
</dbReference>
<evidence type="ECO:0000313" key="3">
    <source>
        <dbReference type="Proteomes" id="UP001392437"/>
    </source>
</evidence>
<gene>
    <name evidence="2" type="ORF">PG999_001287</name>
</gene>
<dbReference type="PANTHER" id="PTHR24148">
    <property type="entry name" value="ANKYRIN REPEAT DOMAIN-CONTAINING PROTEIN 39 HOMOLOG-RELATED"/>
    <property type="match status" value="1"/>
</dbReference>
<dbReference type="PANTHER" id="PTHR24148:SF64">
    <property type="entry name" value="HETEROKARYON INCOMPATIBILITY DOMAIN-CONTAINING PROTEIN"/>
    <property type="match status" value="1"/>
</dbReference>
<dbReference type="AlphaFoldDB" id="A0AAW0REH1"/>
<protein>
    <recommendedName>
        <fullName evidence="1">Heterokaryon incompatibility domain-containing protein</fullName>
    </recommendedName>
</protein>
<reference evidence="2 3" key="1">
    <citation type="submission" date="2023-01" db="EMBL/GenBank/DDBJ databases">
        <title>Analysis of 21 Apiospora genomes using comparative genomics revels a genus with tremendous synthesis potential of carbohydrate active enzymes and secondary metabolites.</title>
        <authorList>
            <person name="Sorensen T."/>
        </authorList>
    </citation>
    <scope>NUCLEOTIDE SEQUENCE [LARGE SCALE GENOMIC DNA]</scope>
    <source>
        <strain evidence="2 3">CBS 117206</strain>
    </source>
</reference>
<proteinExistence type="predicted"/>
<dbReference type="InterPro" id="IPR052895">
    <property type="entry name" value="HetReg/Transcr_Mod"/>
</dbReference>
<keyword evidence="3" id="KW-1185">Reference proteome</keyword>
<name>A0AAW0REH1_9PEZI</name>
<dbReference type="Pfam" id="PF06985">
    <property type="entry name" value="HET"/>
    <property type="match status" value="1"/>
</dbReference>
<dbReference type="InterPro" id="IPR010730">
    <property type="entry name" value="HET"/>
</dbReference>
<comment type="caution">
    <text evidence="2">The sequence shown here is derived from an EMBL/GenBank/DDBJ whole genome shotgun (WGS) entry which is preliminary data.</text>
</comment>
<sequence length="620" mass="70028">MSSSALSIIAPHEAVRDIAPDIEDYWPRRLLHISSMTSYERVGANTYNGETCPAYNILSYTWGRWEDYAPTVPRALPVRGLKWKVPPIMESHFTLAAFHKVVDSMRMNGVEWAWLDVACIDQEDDSIKMDEVGRQASIFKKATKVVTWLSRTSEADLWAAYNVLDEKGPMLWNSNLVEELPAGIIQLLSNALETIFNDPYFSSLWTLQESVLRNDSVALTTSGDPVMTDSGFHLHMFMIMNTCKNIYTQLSRILQGMEAALYDEPIRHIIYNMTTKLQQTGYSYTFATNPNLQYAIAKHRKTTREEDRVYAIMQVYNIRVGQALRGNEHPTLDSLVQEFGLALNKRSPLLGQLFLHASEPRDGLSWCITQDTRVPEAFRLLNMASCSATIREGGGGGGVIATGPCFSLLSWYATMRLLSTTGHRLLRGTPALYLDDHVAQIVDPKRSARFNHLRRGAESPNFFANSAAEPSTMSEFLAFSHNDLLLQRKIDDTQRGAWRRYTSHVLEYHARKSVDVRVLLLGHLRHDPTGGTEGFGFGDQHVGLIVRQVPSKSSGPSDSAYQRLGLCVWSIYPSPDDFEDFIIDGSQFVRILSPQDTETDERLRGEMRQMLSNTEELELV</sequence>
<organism evidence="2 3">
    <name type="scientific">Apiospora kogelbergensis</name>
    <dbReference type="NCBI Taxonomy" id="1337665"/>
    <lineage>
        <taxon>Eukaryota</taxon>
        <taxon>Fungi</taxon>
        <taxon>Dikarya</taxon>
        <taxon>Ascomycota</taxon>
        <taxon>Pezizomycotina</taxon>
        <taxon>Sordariomycetes</taxon>
        <taxon>Xylariomycetidae</taxon>
        <taxon>Amphisphaeriales</taxon>
        <taxon>Apiosporaceae</taxon>
        <taxon>Apiospora</taxon>
    </lineage>
</organism>
<dbReference type="Proteomes" id="UP001392437">
    <property type="component" value="Unassembled WGS sequence"/>
</dbReference>
<evidence type="ECO:0000259" key="1">
    <source>
        <dbReference type="Pfam" id="PF06985"/>
    </source>
</evidence>
<evidence type="ECO:0000313" key="2">
    <source>
        <dbReference type="EMBL" id="KAK8133114.1"/>
    </source>
</evidence>
<feature type="domain" description="Heterokaryon incompatibility" evidence="1">
    <location>
        <begin position="55"/>
        <end position="209"/>
    </location>
</feature>